<keyword evidence="17" id="KW-0511">Multifunctional enzyme</keyword>
<dbReference type="GO" id="GO:0005524">
    <property type="term" value="F:ATP binding"/>
    <property type="evidence" value="ECO:0007669"/>
    <property type="project" value="UniProtKB-KW"/>
</dbReference>
<dbReference type="InterPro" id="IPR012337">
    <property type="entry name" value="RNaseH-like_sf"/>
</dbReference>
<evidence type="ECO:0000256" key="6">
    <source>
        <dbReference type="ARBA" id="ARBA00022741"/>
    </source>
</evidence>
<keyword evidence="2" id="KW-1188">Viral release from host cell</keyword>
<dbReference type="GO" id="GO:0006310">
    <property type="term" value="P:DNA recombination"/>
    <property type="evidence" value="ECO:0007669"/>
    <property type="project" value="UniProtKB-KW"/>
</dbReference>
<keyword evidence="10" id="KW-0067">ATP-binding</keyword>
<feature type="domain" description="CCHC-type" evidence="20">
    <location>
        <begin position="272"/>
        <end position="287"/>
    </location>
</feature>
<evidence type="ECO:0000256" key="16">
    <source>
        <dbReference type="ARBA" id="ARBA00023172"/>
    </source>
</evidence>
<dbReference type="GO" id="GO:0003887">
    <property type="term" value="F:DNA-directed DNA polymerase activity"/>
    <property type="evidence" value="ECO:0007669"/>
    <property type="project" value="UniProtKB-KW"/>
</dbReference>
<evidence type="ECO:0000256" key="4">
    <source>
        <dbReference type="ARBA" id="ARBA00022722"/>
    </source>
</evidence>
<gene>
    <name evidence="22" type="ORF">TNCV_2692971</name>
</gene>
<dbReference type="GO" id="GO:0008270">
    <property type="term" value="F:zinc ion binding"/>
    <property type="evidence" value="ECO:0007669"/>
    <property type="project" value="UniProtKB-KW"/>
</dbReference>
<evidence type="ECO:0000256" key="12">
    <source>
        <dbReference type="ARBA" id="ARBA00022908"/>
    </source>
</evidence>
<keyword evidence="18" id="KW-0863">Zinc-finger</keyword>
<feature type="compositionally biased region" description="Low complexity" evidence="19">
    <location>
        <begin position="729"/>
        <end position="739"/>
    </location>
</feature>
<dbReference type="EMBL" id="BMAU01021370">
    <property type="protein sequence ID" value="GFY25106.1"/>
    <property type="molecule type" value="Genomic_DNA"/>
</dbReference>
<keyword evidence="18" id="KW-0862">Zinc</keyword>
<comment type="caution">
    <text evidence="22">The sequence shown here is derived from an EMBL/GenBank/DDBJ whole genome shotgun (WGS) entry which is preliminary data.</text>
</comment>
<keyword evidence="23" id="KW-1185">Reference proteome</keyword>
<organism evidence="22 23">
    <name type="scientific">Trichonephila clavipes</name>
    <name type="common">Golden silk orbweaver</name>
    <name type="synonym">Nephila clavipes</name>
    <dbReference type="NCBI Taxonomy" id="2585209"/>
    <lineage>
        <taxon>Eukaryota</taxon>
        <taxon>Metazoa</taxon>
        <taxon>Ecdysozoa</taxon>
        <taxon>Arthropoda</taxon>
        <taxon>Chelicerata</taxon>
        <taxon>Arachnida</taxon>
        <taxon>Araneae</taxon>
        <taxon>Araneomorphae</taxon>
        <taxon>Entelegynae</taxon>
        <taxon>Araneoidea</taxon>
        <taxon>Nephilidae</taxon>
        <taxon>Trichonephila</taxon>
    </lineage>
</organism>
<evidence type="ECO:0000256" key="9">
    <source>
        <dbReference type="ARBA" id="ARBA00022801"/>
    </source>
</evidence>
<dbReference type="InterPro" id="IPR039537">
    <property type="entry name" value="Retrotran_Ty1/copia-like"/>
</dbReference>
<keyword evidence="16" id="KW-0233">DNA recombination</keyword>
<sequence>MNSVASTLNRVTGMEFNNQISVLTQNNWNTWKHDMQVLLMHYGCWQFIIQTKPEQTDEEATYKEKLDLQLRKDRCYTLIYTNISSDLKNLITETTDGVAAWKILKDHFEPVTRARVIQLLDQFFGTKYQPGEDVGIFISRVKTAATRLQEAGHKLDDLYIGFQLIRWLPQEFQSTVQQIYRWKEEDFRVVKIEAELILEANRLQLMKQDLEKAENAYLSSFTSKKSKTLPGAKAAAHGNPNGKNDYQKKSGKVFNCKTIKNVKQYIKTIGPCYVCNKYGHLKVNCKEKKSLQKSPSTVNETFNTEFNINLRFCEAESSLLELDKQLVTSCILFEENSDKGVWVIDTAATSHFCNDKSLFLDLKPIPNMKMSLATEDKSCPVEGIGTLRFRVKYKGSFHEITLTDVLFNPKLRRNLLSGSRLESKGAHFVGTKEIWHQRFCHVNNDYLVKTSKNDSVKGLPRLTDNGKTHCIPCKLAKSKRVSFKKTGAVRSKRPLELLHMDLCGPMPTESQGGNKYFLSIIDDYSRKVTVFPIRNKSDVFHTFIRFQKRAERFLSRKVIAVRTDGGLEFCNKDMDNFLTELGIKHEVTNSYTPEMNGVAERFNLTALDGIKTLLKSSEVPHKFWGEALLCFTYAWNRICHKDSNKTPFEKYSGRKPSVLHLKPFGCLAYADENKLVETINVRFDENKRGINFRQKVNSNLGYNLNLPDYYDDEDDSDRVKDSLTSRLVSKTSTETPSTSEKPDVSSDNHSLIPCTEVKWIRNIGRKVTGSNVYYSIEGEATRLKSFNEIERYCKRHNIKYDPSLFNFRKDNTESQGFSDLSEQQEALMVEVTIPICYKQAIRSRDASKWRDAMDKEINVMMERKVWDLVDHPDNIKILENRWVYTIKYDENNKIVRYKARLVARGNTQLRGESFDEVFSPVINFTIVRLFFTICVCLWKWTHIQVDITNAYLYANLDTVIYMKQPTGYEIDNNKVCKLRKAIYGLHQSGRQWFLELENKLIKLKFKKLEWVNCVYMFEDNVILLFYVDDIIIFGKEMENVNFVLQLLQKNFDLKIMGKTKKLLGIEFEEIGNSLFIHQRSYIRRLCEIYEKYKYPVSSLPISKGQVLSKLDSPKTSEEILTVPYRNLIGSLSFIAIRTRPDIMYAVNVLSQFQANPGIKHWNCLLRLLGYLKYTQEYKLELSKVKSLKLRCYSDSDFATNRDDRVSMGGFITFIDETPISSRTFKQKSVSLSTMEAEYVSLTEAAKEFIWLKNVIDNKSLNLDLSENVMFCDNQAAISFSKSPVENCRTKHIDVRYHFLRNLIYDKVFQIKYIGTKNNLADIFLPNQWCEIGKRGPIVRHLKSRIQIFMISLCCFSNPVP</sequence>
<dbReference type="SUPFAM" id="SSF56672">
    <property type="entry name" value="DNA/RNA polymerases"/>
    <property type="match status" value="1"/>
</dbReference>
<accession>A0A8X6VZG4</accession>
<dbReference type="PROSITE" id="PS50994">
    <property type="entry name" value="INTEGRASE"/>
    <property type="match status" value="1"/>
</dbReference>
<evidence type="ECO:0000256" key="14">
    <source>
        <dbReference type="ARBA" id="ARBA00022932"/>
    </source>
</evidence>
<evidence type="ECO:0000256" key="19">
    <source>
        <dbReference type="SAM" id="MobiDB-lite"/>
    </source>
</evidence>
<keyword evidence="4" id="KW-0540">Nuclease</keyword>
<evidence type="ECO:0000259" key="21">
    <source>
        <dbReference type="PROSITE" id="PS50994"/>
    </source>
</evidence>
<dbReference type="SUPFAM" id="SSF53098">
    <property type="entry name" value="Ribonuclease H-like"/>
    <property type="match status" value="1"/>
</dbReference>
<dbReference type="Pfam" id="PF07727">
    <property type="entry name" value="RVT_2"/>
    <property type="match status" value="1"/>
</dbReference>
<dbReference type="GO" id="GO:0006508">
    <property type="term" value="P:proteolysis"/>
    <property type="evidence" value="ECO:0007669"/>
    <property type="project" value="UniProtKB-KW"/>
</dbReference>
<dbReference type="PANTHER" id="PTHR42648:SF11">
    <property type="entry name" value="TRANSPOSON TY4-P GAG-POL POLYPROTEIN"/>
    <property type="match status" value="1"/>
</dbReference>
<dbReference type="Gene3D" id="3.30.420.10">
    <property type="entry name" value="Ribonuclease H-like superfamily/Ribonuclease H"/>
    <property type="match status" value="1"/>
</dbReference>
<evidence type="ECO:0000256" key="13">
    <source>
        <dbReference type="ARBA" id="ARBA00022918"/>
    </source>
</evidence>
<keyword evidence="9" id="KW-0378">Hydrolase</keyword>
<dbReference type="Pfam" id="PF22936">
    <property type="entry name" value="Pol_BBD"/>
    <property type="match status" value="1"/>
</dbReference>
<evidence type="ECO:0000256" key="8">
    <source>
        <dbReference type="ARBA" id="ARBA00022759"/>
    </source>
</evidence>
<evidence type="ECO:0000256" key="3">
    <source>
        <dbReference type="ARBA" id="ARBA00022670"/>
    </source>
</evidence>
<evidence type="ECO:0000256" key="10">
    <source>
        <dbReference type="ARBA" id="ARBA00022840"/>
    </source>
</evidence>
<keyword evidence="14" id="KW-0239">DNA-directed DNA polymerase</keyword>
<feature type="domain" description="Integrase catalytic" evidence="21">
    <location>
        <begin position="490"/>
        <end position="655"/>
    </location>
</feature>
<dbReference type="Pfam" id="PF14223">
    <property type="entry name" value="Retrotran_gag_2"/>
    <property type="match status" value="1"/>
</dbReference>
<dbReference type="InterPro" id="IPR025724">
    <property type="entry name" value="GAG-pre-integrase_dom"/>
</dbReference>
<keyword evidence="6" id="KW-0547">Nucleotide-binding</keyword>
<comment type="function">
    <text evidence="1">The aspartyl protease (PR) mediates the proteolytic cleavages of the Gag and Gag-Pol polyproteins after assembly of the VLP.</text>
</comment>
<dbReference type="PANTHER" id="PTHR42648">
    <property type="entry name" value="TRANSPOSASE, PUTATIVE-RELATED"/>
    <property type="match status" value="1"/>
</dbReference>
<evidence type="ECO:0000256" key="1">
    <source>
        <dbReference type="ARBA" id="ARBA00002180"/>
    </source>
</evidence>
<evidence type="ECO:0000256" key="11">
    <source>
        <dbReference type="ARBA" id="ARBA00022842"/>
    </source>
</evidence>
<evidence type="ECO:0000256" key="18">
    <source>
        <dbReference type="PROSITE-ProRule" id="PRU00047"/>
    </source>
</evidence>
<keyword evidence="13" id="KW-0695">RNA-directed DNA polymerase</keyword>
<evidence type="ECO:0000256" key="17">
    <source>
        <dbReference type="ARBA" id="ARBA00023268"/>
    </source>
</evidence>
<protein>
    <submittedName>
        <fullName evidence="22">Retrovirus-related Pol polyprotein from transposon TNT 1-94</fullName>
    </submittedName>
</protein>
<dbReference type="GO" id="GO:0003676">
    <property type="term" value="F:nucleic acid binding"/>
    <property type="evidence" value="ECO:0007669"/>
    <property type="project" value="InterPro"/>
</dbReference>
<evidence type="ECO:0000313" key="23">
    <source>
        <dbReference type="Proteomes" id="UP000887159"/>
    </source>
</evidence>
<dbReference type="Pfam" id="PF13976">
    <property type="entry name" value="gag_pre-integrs"/>
    <property type="match status" value="1"/>
</dbReference>
<keyword evidence="14" id="KW-0808">Transferase</keyword>
<dbReference type="GO" id="GO:0042575">
    <property type="term" value="C:DNA polymerase complex"/>
    <property type="evidence" value="ECO:0007669"/>
    <property type="project" value="UniProtKB-ARBA"/>
</dbReference>
<dbReference type="InterPro" id="IPR043502">
    <property type="entry name" value="DNA/RNA_pol_sf"/>
</dbReference>
<keyword evidence="14" id="KW-0548">Nucleotidyltransferase</keyword>
<proteinExistence type="predicted"/>
<dbReference type="CDD" id="cd09272">
    <property type="entry name" value="RNase_HI_RT_Ty1"/>
    <property type="match status" value="1"/>
</dbReference>
<evidence type="ECO:0000256" key="15">
    <source>
        <dbReference type="ARBA" id="ARBA00023113"/>
    </source>
</evidence>
<reference evidence="22" key="1">
    <citation type="submission" date="2020-08" db="EMBL/GenBank/DDBJ databases">
        <title>Multicomponent nature underlies the extraordinary mechanical properties of spider dragline silk.</title>
        <authorList>
            <person name="Kono N."/>
            <person name="Nakamura H."/>
            <person name="Mori M."/>
            <person name="Yoshida Y."/>
            <person name="Ohtoshi R."/>
            <person name="Malay A.D."/>
            <person name="Moran D.A.P."/>
            <person name="Tomita M."/>
            <person name="Numata K."/>
            <person name="Arakawa K."/>
        </authorList>
    </citation>
    <scope>NUCLEOTIDE SEQUENCE</scope>
</reference>
<name>A0A8X6VZG4_TRICX</name>
<evidence type="ECO:0000259" key="20">
    <source>
        <dbReference type="PROSITE" id="PS50158"/>
    </source>
</evidence>
<dbReference type="Proteomes" id="UP000887159">
    <property type="component" value="Unassembled WGS sequence"/>
</dbReference>
<keyword evidence="8" id="KW-0255">Endonuclease</keyword>
<keyword evidence="15" id="KW-0917">Virion maturation</keyword>
<evidence type="ECO:0000256" key="2">
    <source>
        <dbReference type="ARBA" id="ARBA00022612"/>
    </source>
</evidence>
<dbReference type="InterPro" id="IPR036397">
    <property type="entry name" value="RNaseH_sf"/>
</dbReference>
<keyword evidence="5" id="KW-0479">Metal-binding</keyword>
<dbReference type="InterPro" id="IPR054722">
    <property type="entry name" value="PolX-like_BBD"/>
</dbReference>
<dbReference type="GO" id="GO:0015074">
    <property type="term" value="P:DNA integration"/>
    <property type="evidence" value="ECO:0007669"/>
    <property type="project" value="UniProtKB-KW"/>
</dbReference>
<evidence type="ECO:0000313" key="22">
    <source>
        <dbReference type="EMBL" id="GFY25106.1"/>
    </source>
</evidence>
<keyword evidence="12" id="KW-0229">DNA integration</keyword>
<dbReference type="GO" id="GO:0004519">
    <property type="term" value="F:endonuclease activity"/>
    <property type="evidence" value="ECO:0007669"/>
    <property type="project" value="UniProtKB-KW"/>
</dbReference>
<dbReference type="InterPro" id="IPR013103">
    <property type="entry name" value="RVT_2"/>
</dbReference>
<keyword evidence="7" id="KW-0064">Aspartyl protease</keyword>
<feature type="region of interest" description="Disordered" evidence="19">
    <location>
        <begin position="724"/>
        <end position="748"/>
    </location>
</feature>
<dbReference type="InterPro" id="IPR001584">
    <property type="entry name" value="Integrase_cat-core"/>
</dbReference>
<evidence type="ECO:0000256" key="5">
    <source>
        <dbReference type="ARBA" id="ARBA00022723"/>
    </source>
</evidence>
<dbReference type="GO" id="GO:0003964">
    <property type="term" value="F:RNA-directed DNA polymerase activity"/>
    <property type="evidence" value="ECO:0007669"/>
    <property type="project" value="UniProtKB-KW"/>
</dbReference>
<dbReference type="Pfam" id="PF00665">
    <property type="entry name" value="rve"/>
    <property type="match status" value="1"/>
</dbReference>
<keyword evidence="3" id="KW-0645">Protease</keyword>
<dbReference type="InterPro" id="IPR001878">
    <property type="entry name" value="Znf_CCHC"/>
</dbReference>
<dbReference type="PROSITE" id="PS50158">
    <property type="entry name" value="ZF_CCHC"/>
    <property type="match status" value="1"/>
</dbReference>
<evidence type="ECO:0000256" key="7">
    <source>
        <dbReference type="ARBA" id="ARBA00022750"/>
    </source>
</evidence>
<keyword evidence="11" id="KW-0460">Magnesium</keyword>
<dbReference type="GO" id="GO:0004190">
    <property type="term" value="F:aspartic-type endopeptidase activity"/>
    <property type="evidence" value="ECO:0007669"/>
    <property type="project" value="UniProtKB-KW"/>
</dbReference>